<accession>A0ABU8Y9C0</accession>
<evidence type="ECO:0000313" key="3">
    <source>
        <dbReference type="EMBL" id="MEK0170090.1"/>
    </source>
</evidence>
<keyword evidence="2" id="KW-0472">Membrane</keyword>
<evidence type="ECO:0000256" key="1">
    <source>
        <dbReference type="SAM" id="MobiDB-lite"/>
    </source>
</evidence>
<dbReference type="Proteomes" id="UP001370299">
    <property type="component" value="Unassembled WGS sequence"/>
</dbReference>
<evidence type="ECO:0000313" key="4">
    <source>
        <dbReference type="Proteomes" id="UP001370299"/>
    </source>
</evidence>
<organism evidence="3 4">
    <name type="scientific">Curtobacterium citreum</name>
    <dbReference type="NCBI Taxonomy" id="2036"/>
    <lineage>
        <taxon>Bacteria</taxon>
        <taxon>Bacillati</taxon>
        <taxon>Actinomycetota</taxon>
        <taxon>Actinomycetes</taxon>
        <taxon>Micrococcales</taxon>
        <taxon>Microbacteriaceae</taxon>
        <taxon>Curtobacterium</taxon>
    </lineage>
</organism>
<proteinExistence type="predicted"/>
<keyword evidence="4" id="KW-1185">Reference proteome</keyword>
<protein>
    <submittedName>
        <fullName evidence="3">Uncharacterized protein</fullName>
    </submittedName>
</protein>
<gene>
    <name evidence="3" type="ORF">WMN62_01255</name>
</gene>
<dbReference type="EMBL" id="JBBLYY010000010">
    <property type="protein sequence ID" value="MEK0170090.1"/>
    <property type="molecule type" value="Genomic_DNA"/>
</dbReference>
<sequence>MNSRRHEPVRQHSVDFLPGTSGNPVAPFQRDHQPGQGPIRHDWVYLVPIGAVLIGGVIAFFVWGN</sequence>
<keyword evidence="2" id="KW-1133">Transmembrane helix</keyword>
<comment type="caution">
    <text evidence="3">The sequence shown here is derived from an EMBL/GenBank/DDBJ whole genome shotgun (WGS) entry which is preliminary data.</text>
</comment>
<feature type="transmembrane region" description="Helical" evidence="2">
    <location>
        <begin position="43"/>
        <end position="63"/>
    </location>
</feature>
<dbReference type="RefSeq" id="WP_133938252.1">
    <property type="nucleotide sequence ID" value="NZ_JBBKAP010000038.1"/>
</dbReference>
<reference evidence="3 4" key="1">
    <citation type="submission" date="2024-03" db="EMBL/GenBank/DDBJ databases">
        <title>Whole genomes of four grape xylem sap localized bacterial endophytes.</title>
        <authorList>
            <person name="Kumar G."/>
            <person name="Savka M.A."/>
        </authorList>
    </citation>
    <scope>NUCLEOTIDE SEQUENCE [LARGE SCALE GENOMIC DNA]</scope>
    <source>
        <strain evidence="3 4">RIT_GXS8</strain>
    </source>
</reference>
<keyword evidence="2" id="KW-0812">Transmembrane</keyword>
<feature type="compositionally biased region" description="Basic and acidic residues" evidence="1">
    <location>
        <begin position="1"/>
        <end position="13"/>
    </location>
</feature>
<name>A0ABU8Y9C0_9MICO</name>
<evidence type="ECO:0000256" key="2">
    <source>
        <dbReference type="SAM" id="Phobius"/>
    </source>
</evidence>
<feature type="region of interest" description="Disordered" evidence="1">
    <location>
        <begin position="1"/>
        <end position="34"/>
    </location>
</feature>